<dbReference type="PANTHER" id="PTHR47685:SF1">
    <property type="entry name" value="MAGNESIUM TRANSPORT PROTEIN CORA"/>
    <property type="match status" value="1"/>
</dbReference>
<comment type="caution">
    <text evidence="7">The sequence shown here is derived from an EMBL/GenBank/DDBJ whole genome shotgun (WGS) entry which is preliminary data.</text>
</comment>
<evidence type="ECO:0000313" key="7">
    <source>
        <dbReference type="EMBL" id="OJD29170.1"/>
    </source>
</evidence>
<keyword evidence="2 6" id="KW-0812">Transmembrane</keyword>
<evidence type="ECO:0000256" key="2">
    <source>
        <dbReference type="ARBA" id="ARBA00022692"/>
    </source>
</evidence>
<evidence type="ECO:0000313" key="8">
    <source>
        <dbReference type="Proteomes" id="UP000183809"/>
    </source>
</evidence>
<dbReference type="GO" id="GO:0016020">
    <property type="term" value="C:membrane"/>
    <property type="evidence" value="ECO:0007669"/>
    <property type="project" value="UniProtKB-SubCell"/>
</dbReference>
<dbReference type="OrthoDB" id="5430750at2759"/>
<dbReference type="AlphaFoldDB" id="A0A1J9QM85"/>
<feature type="non-terminal residue" evidence="7">
    <location>
        <position position="1"/>
    </location>
</feature>
<feature type="region of interest" description="Disordered" evidence="5">
    <location>
        <begin position="278"/>
        <end position="359"/>
    </location>
</feature>
<dbReference type="InterPro" id="IPR050829">
    <property type="entry name" value="CorA_MIT"/>
</dbReference>
<protein>
    <submittedName>
        <fullName evidence="7">Mg2+ transporter zinc transport protein</fullName>
    </submittedName>
</protein>
<evidence type="ECO:0000256" key="1">
    <source>
        <dbReference type="ARBA" id="ARBA00004141"/>
    </source>
</evidence>
<dbReference type="STRING" id="236234.A0A1J9QM85"/>
<sequence>HISSKFPEYLEGCLLALSDWSGDPARVVASFRKLEHCIYQNERFSKHGRYFSPFLQRLGPEWDDSDEDCSYPMLISVPFLDWTVQGEPPPLRFQIDPREGFQSSSGSSHMLRSILQYFYRLEDTSDRENSQVFSKYKPWTTDRDLDLKVRSLYGHYPCGLNVDEVWILAIDKRHIVTFSSNQSWKSRWPPLQLTSRIAEVSFRGIRNNFFRSEQNPDYTAMTHTVACLSGAVGILHRSFWSDLKLCLVDRYAGYLGHLQYRLHRSPSTRLVMDLLQPRNPLPQTHTHQKPTTPSPRPPSPPPRRRRRQRRRRQPPPPTNDAAPPLLLPPSSSTRATYRQLSTTPSAPAPAPALSSPPSQLRESLARELADLRSLRDNSNALANRTIQLVNIRLEDHGKAILVFTVVTVVFLPLSFVTSFFGMNFADIRDMRQTAQGQTFWVVAASVTVGVVGVAAGLAFWGGEVVEWGMDWREGREAERRRRRRRRRGGAALVPGAGSDAGGFGVSGVDGAGW</sequence>
<feature type="compositionally biased region" description="Low complexity" evidence="5">
    <location>
        <begin position="281"/>
        <end position="291"/>
    </location>
</feature>
<evidence type="ECO:0000256" key="5">
    <source>
        <dbReference type="SAM" id="MobiDB-lite"/>
    </source>
</evidence>
<name>A0A1J9QM85_9PEZI</name>
<dbReference type="PANTHER" id="PTHR47685">
    <property type="entry name" value="MAGNESIUM TRANSPORT PROTEIN CORA"/>
    <property type="match status" value="1"/>
</dbReference>
<feature type="transmembrane region" description="Helical" evidence="6">
    <location>
        <begin position="400"/>
        <end position="425"/>
    </location>
</feature>
<dbReference type="InterPro" id="IPR045863">
    <property type="entry name" value="CorA_TM1_TM2"/>
</dbReference>
<keyword evidence="4 6" id="KW-0472">Membrane</keyword>
<dbReference type="GeneID" id="31019971"/>
<feature type="compositionally biased region" description="Basic residues" evidence="5">
    <location>
        <begin position="302"/>
        <end position="313"/>
    </location>
</feature>
<dbReference type="GO" id="GO:0046873">
    <property type="term" value="F:metal ion transmembrane transporter activity"/>
    <property type="evidence" value="ECO:0007669"/>
    <property type="project" value="InterPro"/>
</dbReference>
<evidence type="ECO:0000256" key="3">
    <source>
        <dbReference type="ARBA" id="ARBA00022989"/>
    </source>
</evidence>
<dbReference type="InterPro" id="IPR002523">
    <property type="entry name" value="MgTranspt_CorA/ZnTranspt_ZntB"/>
</dbReference>
<reference evidence="7 8" key="1">
    <citation type="submission" date="2016-10" db="EMBL/GenBank/DDBJ databases">
        <title>Proteomics and genomics reveal pathogen-plant mechanisms compatible with a hemibiotrophic lifestyle of Diplodia corticola.</title>
        <authorList>
            <person name="Fernandes I."/>
            <person name="De Jonge R."/>
            <person name="Van De Peer Y."/>
            <person name="Devreese B."/>
            <person name="Alves A."/>
            <person name="Esteves A.C."/>
        </authorList>
    </citation>
    <scope>NUCLEOTIDE SEQUENCE [LARGE SCALE GENOMIC DNA]</scope>
    <source>
        <strain evidence="7 8">CBS 112549</strain>
    </source>
</reference>
<proteinExistence type="predicted"/>
<dbReference type="RefSeq" id="XP_020125430.1">
    <property type="nucleotide sequence ID" value="XM_020279708.1"/>
</dbReference>
<dbReference type="Proteomes" id="UP000183809">
    <property type="component" value="Unassembled WGS sequence"/>
</dbReference>
<dbReference type="Pfam" id="PF01544">
    <property type="entry name" value="CorA"/>
    <property type="match status" value="1"/>
</dbReference>
<dbReference type="EMBL" id="MNUE01000089">
    <property type="protein sequence ID" value="OJD29170.1"/>
    <property type="molecule type" value="Genomic_DNA"/>
</dbReference>
<evidence type="ECO:0000256" key="4">
    <source>
        <dbReference type="ARBA" id="ARBA00023136"/>
    </source>
</evidence>
<feature type="transmembrane region" description="Helical" evidence="6">
    <location>
        <begin position="437"/>
        <end position="460"/>
    </location>
</feature>
<organism evidence="7 8">
    <name type="scientific">Diplodia corticola</name>
    <dbReference type="NCBI Taxonomy" id="236234"/>
    <lineage>
        <taxon>Eukaryota</taxon>
        <taxon>Fungi</taxon>
        <taxon>Dikarya</taxon>
        <taxon>Ascomycota</taxon>
        <taxon>Pezizomycotina</taxon>
        <taxon>Dothideomycetes</taxon>
        <taxon>Dothideomycetes incertae sedis</taxon>
        <taxon>Botryosphaeriales</taxon>
        <taxon>Botryosphaeriaceae</taxon>
        <taxon>Diplodia</taxon>
    </lineage>
</organism>
<dbReference type="SUPFAM" id="SSF144083">
    <property type="entry name" value="Magnesium transport protein CorA, transmembrane region"/>
    <property type="match status" value="1"/>
</dbReference>
<keyword evidence="3 6" id="KW-1133">Transmembrane helix</keyword>
<comment type="subcellular location">
    <subcellularLocation>
        <location evidence="1">Membrane</location>
        <topology evidence="1">Multi-pass membrane protein</topology>
    </subcellularLocation>
</comment>
<evidence type="ECO:0000256" key="6">
    <source>
        <dbReference type="SAM" id="Phobius"/>
    </source>
</evidence>
<gene>
    <name evidence="7" type="ORF">BKCO1_8900029</name>
</gene>
<dbReference type="Gene3D" id="1.20.58.340">
    <property type="entry name" value="Magnesium transport protein CorA, transmembrane region"/>
    <property type="match status" value="1"/>
</dbReference>
<accession>A0A1J9QM85</accession>
<feature type="compositionally biased region" description="Low complexity" evidence="5">
    <location>
        <begin position="319"/>
        <end position="358"/>
    </location>
</feature>
<keyword evidence="8" id="KW-1185">Reference proteome</keyword>
<feature type="compositionally biased region" description="Pro residues" evidence="5">
    <location>
        <begin position="292"/>
        <end position="301"/>
    </location>
</feature>